<keyword evidence="3 6" id="KW-1133">Transmembrane helix</keyword>
<feature type="transmembrane region" description="Helical" evidence="6">
    <location>
        <begin position="458"/>
        <end position="477"/>
    </location>
</feature>
<feature type="transmembrane region" description="Helical" evidence="6">
    <location>
        <begin position="254"/>
        <end position="279"/>
    </location>
</feature>
<feature type="transmembrane region" description="Helical" evidence="6">
    <location>
        <begin position="166"/>
        <end position="184"/>
    </location>
</feature>
<feature type="domain" description="Major facilitator superfamily (MFS) profile" evidence="7">
    <location>
        <begin position="129"/>
        <end position="577"/>
    </location>
</feature>
<dbReference type="PANTHER" id="PTHR23502">
    <property type="entry name" value="MAJOR FACILITATOR SUPERFAMILY"/>
    <property type="match status" value="1"/>
</dbReference>
<keyword evidence="4 6" id="KW-0472">Membrane</keyword>
<feature type="transmembrane region" description="Helical" evidence="6">
    <location>
        <begin position="483"/>
        <end position="511"/>
    </location>
</feature>
<sequence>MPLLQPITTDSSEDSDSSSRSPRPSFHNTRTRESHYSIQSYGEDAVPIPEHVAPIELEKTPTAGSTSSRFNQRAQSVVSRIRSREPGQVAKFTHPLSHTKTGPDVLVDFDGVDDPYHPKNWGFRKKCITTVLYGLTTMGATLASAIYTPGTAQISAEFNVGTEVSLLGLTLLLLGFGFGPLLWAPLSELYGRKAAVMTPYFIAGIFAFGTATAKDIQTVLITRFFTGFFGSAPVTNTGGVLGDIWSPQQRGAAIVGYAMAVVGGPTLGPIIGGAISQSYLGWRWTQYVSIPVLTRSQVLVGMLTLAQITGIYMMFILTLDIIFLDESYPPVLLVYKAQRLRHETGNWALHAKHEEWDVSINEMANKYLIRPFALLGTPICFAVALYASFVYGILYLNLAAFPIEFIGERGWGQVVGELPFLSMLVGIMMGAGVNLLNQRFYISRFKKNNNRPVPEARLPPMMIGSVVFAAGLFIFAWTSDKSIHWIGPVIGAACMGLGFFTIFQAAINYLVDTFPLTAASAIAANTCLRSVFAAAFPLFTDAMYNNLGIDWAASTLGFISVALIPIPFLFYVFGKRLRARGKWSRASVYE</sequence>
<dbReference type="PANTHER" id="PTHR23502:SF59">
    <property type="entry name" value="MULTIDRUG TRANSPORTER, PUTATIVE (AFU_ORTHOLOGUE AFUA_1G10370)-RELATED"/>
    <property type="match status" value="1"/>
</dbReference>
<dbReference type="GO" id="GO:0005886">
    <property type="term" value="C:plasma membrane"/>
    <property type="evidence" value="ECO:0007669"/>
    <property type="project" value="TreeGrafter"/>
</dbReference>
<comment type="subcellular location">
    <subcellularLocation>
        <location evidence="1">Membrane</location>
        <topology evidence="1">Multi-pass membrane protein</topology>
    </subcellularLocation>
</comment>
<name>A0A6V8HHW6_TALPI</name>
<evidence type="ECO:0000256" key="5">
    <source>
        <dbReference type="SAM" id="MobiDB-lite"/>
    </source>
</evidence>
<dbReference type="Pfam" id="PF07690">
    <property type="entry name" value="MFS_1"/>
    <property type="match status" value="1"/>
</dbReference>
<evidence type="ECO:0000313" key="9">
    <source>
        <dbReference type="Proteomes" id="UP000053095"/>
    </source>
</evidence>
<dbReference type="GO" id="GO:0022857">
    <property type="term" value="F:transmembrane transporter activity"/>
    <property type="evidence" value="ECO:0007669"/>
    <property type="project" value="InterPro"/>
</dbReference>
<dbReference type="SUPFAM" id="SSF103473">
    <property type="entry name" value="MFS general substrate transporter"/>
    <property type="match status" value="1"/>
</dbReference>
<evidence type="ECO:0000259" key="7">
    <source>
        <dbReference type="PROSITE" id="PS50850"/>
    </source>
</evidence>
<gene>
    <name evidence="8" type="ORF">TCE0_042r14525</name>
</gene>
<feature type="transmembrane region" description="Helical" evidence="6">
    <location>
        <begin position="418"/>
        <end position="437"/>
    </location>
</feature>
<dbReference type="FunFam" id="1.20.1250.20:FF:000011">
    <property type="entry name" value="MFS multidrug transporter, putative"/>
    <property type="match status" value="1"/>
</dbReference>
<dbReference type="CDD" id="cd17323">
    <property type="entry name" value="MFS_Tpo1_MDR_like"/>
    <property type="match status" value="1"/>
</dbReference>
<dbReference type="InterPro" id="IPR011701">
    <property type="entry name" value="MFS"/>
</dbReference>
<evidence type="ECO:0000256" key="1">
    <source>
        <dbReference type="ARBA" id="ARBA00004141"/>
    </source>
</evidence>
<feature type="transmembrane region" description="Helical" evidence="6">
    <location>
        <begin position="372"/>
        <end position="398"/>
    </location>
</feature>
<evidence type="ECO:0000256" key="2">
    <source>
        <dbReference type="ARBA" id="ARBA00022692"/>
    </source>
</evidence>
<dbReference type="Proteomes" id="UP000053095">
    <property type="component" value="Unassembled WGS sequence"/>
</dbReference>
<keyword evidence="2 6" id="KW-0812">Transmembrane</keyword>
<accession>A0A6V8HHW6</accession>
<comment type="caution">
    <text evidence="8">The sequence shown here is derived from an EMBL/GenBank/DDBJ whole genome shotgun (WGS) entry which is preliminary data.</text>
</comment>
<evidence type="ECO:0000256" key="4">
    <source>
        <dbReference type="ARBA" id="ARBA00023136"/>
    </source>
</evidence>
<reference evidence="9" key="1">
    <citation type="journal article" date="2015" name="Genome Announc.">
        <title>Draft genome sequence of Talaromyces cellulolyticus strain Y-94, a source of lignocellulosic biomass-degrading enzymes.</title>
        <authorList>
            <person name="Fujii T."/>
            <person name="Koike H."/>
            <person name="Sawayama S."/>
            <person name="Yano S."/>
            <person name="Inoue H."/>
        </authorList>
    </citation>
    <scope>NUCLEOTIDE SEQUENCE [LARGE SCALE GENOMIC DNA]</scope>
    <source>
        <strain evidence="9">Y-94</strain>
    </source>
</reference>
<evidence type="ECO:0000313" key="8">
    <source>
        <dbReference type="EMBL" id="GAM41419.1"/>
    </source>
</evidence>
<keyword evidence="9" id="KW-1185">Reference proteome</keyword>
<evidence type="ECO:0000256" key="6">
    <source>
        <dbReference type="SAM" id="Phobius"/>
    </source>
</evidence>
<dbReference type="Gene3D" id="1.20.1250.20">
    <property type="entry name" value="MFS general substrate transporter like domains"/>
    <property type="match status" value="1"/>
</dbReference>
<feature type="transmembrane region" description="Helical" evidence="6">
    <location>
        <begin position="299"/>
        <end position="323"/>
    </location>
</feature>
<feature type="transmembrane region" description="Helical" evidence="6">
    <location>
        <begin position="551"/>
        <end position="573"/>
    </location>
</feature>
<dbReference type="PROSITE" id="PS50850">
    <property type="entry name" value="MFS"/>
    <property type="match status" value="1"/>
</dbReference>
<evidence type="ECO:0000256" key="3">
    <source>
        <dbReference type="ARBA" id="ARBA00022989"/>
    </source>
</evidence>
<organism evidence="8 9">
    <name type="scientific">Talaromyces pinophilus</name>
    <name type="common">Penicillium pinophilum</name>
    <dbReference type="NCBI Taxonomy" id="128442"/>
    <lineage>
        <taxon>Eukaryota</taxon>
        <taxon>Fungi</taxon>
        <taxon>Dikarya</taxon>
        <taxon>Ascomycota</taxon>
        <taxon>Pezizomycotina</taxon>
        <taxon>Eurotiomycetes</taxon>
        <taxon>Eurotiomycetidae</taxon>
        <taxon>Eurotiales</taxon>
        <taxon>Trichocomaceae</taxon>
        <taxon>Talaromyces</taxon>
        <taxon>Talaromyces sect. Talaromyces</taxon>
    </lineage>
</organism>
<feature type="transmembrane region" description="Helical" evidence="6">
    <location>
        <begin position="219"/>
        <end position="242"/>
    </location>
</feature>
<feature type="transmembrane region" description="Helical" evidence="6">
    <location>
        <begin position="518"/>
        <end position="539"/>
    </location>
</feature>
<feature type="transmembrane region" description="Helical" evidence="6">
    <location>
        <begin position="196"/>
        <end position="213"/>
    </location>
</feature>
<dbReference type="AlphaFoldDB" id="A0A6V8HHW6"/>
<feature type="transmembrane region" description="Helical" evidence="6">
    <location>
        <begin position="127"/>
        <end position="146"/>
    </location>
</feature>
<dbReference type="InterPro" id="IPR036259">
    <property type="entry name" value="MFS_trans_sf"/>
</dbReference>
<dbReference type="InterPro" id="IPR020846">
    <property type="entry name" value="MFS_dom"/>
</dbReference>
<feature type="region of interest" description="Disordered" evidence="5">
    <location>
        <begin position="1"/>
        <end position="38"/>
    </location>
</feature>
<protein>
    <submittedName>
        <fullName evidence="8">Spermidine family transporter</fullName>
    </submittedName>
</protein>
<proteinExistence type="predicted"/>
<dbReference type="EMBL" id="DF933838">
    <property type="protein sequence ID" value="GAM41419.1"/>
    <property type="molecule type" value="Genomic_DNA"/>
</dbReference>